<feature type="region of interest" description="Disordered" evidence="2">
    <location>
        <begin position="429"/>
        <end position="450"/>
    </location>
</feature>
<dbReference type="EMBL" id="JBBCAQ010000035">
    <property type="protein sequence ID" value="KAK7578095.1"/>
    <property type="molecule type" value="Genomic_DNA"/>
</dbReference>
<feature type="region of interest" description="Disordered" evidence="2">
    <location>
        <begin position="388"/>
        <end position="410"/>
    </location>
</feature>
<dbReference type="Proteomes" id="UP001367676">
    <property type="component" value="Unassembled WGS sequence"/>
</dbReference>
<dbReference type="PANTHER" id="PTHR14469:SF0">
    <property type="entry name" value="FAMILY WITH SEQUENCE SIMILARITY 113"/>
    <property type="match status" value="1"/>
</dbReference>
<dbReference type="PANTHER" id="PTHR14469">
    <property type="entry name" value="SARCOMA ANTIGEN NY-SAR-23"/>
    <property type="match status" value="1"/>
</dbReference>
<feature type="compositionally biased region" description="Basic residues" evidence="2">
    <location>
        <begin position="438"/>
        <end position="450"/>
    </location>
</feature>
<feature type="region of interest" description="Disordered" evidence="2">
    <location>
        <begin position="285"/>
        <end position="309"/>
    </location>
</feature>
<name>A0AAN9Y198_9HEMI</name>
<evidence type="ECO:0000256" key="2">
    <source>
        <dbReference type="SAM" id="MobiDB-lite"/>
    </source>
</evidence>
<evidence type="ECO:0000256" key="1">
    <source>
        <dbReference type="ARBA" id="ARBA00037957"/>
    </source>
</evidence>
<dbReference type="SUPFAM" id="SSF52266">
    <property type="entry name" value="SGNH hydrolase"/>
    <property type="match status" value="1"/>
</dbReference>
<organism evidence="3 4">
    <name type="scientific">Parthenolecanium corni</name>
    <dbReference type="NCBI Taxonomy" id="536013"/>
    <lineage>
        <taxon>Eukaryota</taxon>
        <taxon>Metazoa</taxon>
        <taxon>Ecdysozoa</taxon>
        <taxon>Arthropoda</taxon>
        <taxon>Hexapoda</taxon>
        <taxon>Insecta</taxon>
        <taxon>Pterygota</taxon>
        <taxon>Neoptera</taxon>
        <taxon>Paraneoptera</taxon>
        <taxon>Hemiptera</taxon>
        <taxon>Sternorrhyncha</taxon>
        <taxon>Coccoidea</taxon>
        <taxon>Coccidae</taxon>
        <taxon>Parthenolecanium</taxon>
    </lineage>
</organism>
<accession>A0AAN9Y198</accession>
<comment type="caution">
    <text evidence="3">The sequence shown here is derived from an EMBL/GenBank/DDBJ whole genome shotgun (WGS) entry which is preliminary data.</text>
</comment>
<proteinExistence type="inferred from homology"/>
<reference evidence="3 4" key="1">
    <citation type="submission" date="2024-03" db="EMBL/GenBank/DDBJ databases">
        <title>Adaptation during the transition from Ophiocordyceps entomopathogen to insect associate is accompanied by gene loss and intensified selection.</title>
        <authorList>
            <person name="Ward C.M."/>
            <person name="Onetto C.A."/>
            <person name="Borneman A.R."/>
        </authorList>
    </citation>
    <scope>NUCLEOTIDE SEQUENCE [LARGE SCALE GENOMIC DNA]</scope>
    <source>
        <strain evidence="3">AWRI1</strain>
        <tissue evidence="3">Single Adult Female</tissue>
    </source>
</reference>
<sequence length="450" mass="52444">MADMFDYLDARNLLKGKFVFMLGDSNMRATYKDLVMLISRNQIMDIPSLRRRGEESFEGDRRIQFSVLSAGRDYLEAREFINHGVHIEFHFITRCFTSQIEEFFRRMKSEDMKAPDVIIMNSCIWDITRWGPNGVKTYKDNMKKLMELLDECKPVKTLFIWTTTLPVSTVLRGGLLIKQIDFLQPILRFEVMEANLFCRHLVVSHGYDVLDTHYHLRMQIHRRLKDGLHYGPLPVRFISNLILTHIALSWDVPLPGNAYGIALQRLIECGCLGERSEDVELPAIPGVLDTNTSPKNGHAMRGKNQNRPIARGKRHLNFNRGNYNNHRGESRFMFNFHFFVTKIAKPVIRLPYFPGQGKPRKPRWMNDGDCQWAENPLPPPPPPLILPRPPKYWHNNPNNQRYSGPPLSQPSWNDSFNETNYCQSDYADFDHVGGPMRKNQRFPKKRPTPY</sequence>
<evidence type="ECO:0000313" key="4">
    <source>
        <dbReference type="Proteomes" id="UP001367676"/>
    </source>
</evidence>
<evidence type="ECO:0000313" key="3">
    <source>
        <dbReference type="EMBL" id="KAK7578095.1"/>
    </source>
</evidence>
<dbReference type="AlphaFoldDB" id="A0AAN9Y198"/>
<comment type="similarity">
    <text evidence="1">Belongs to the PC-esterase family.</text>
</comment>
<keyword evidence="4" id="KW-1185">Reference proteome</keyword>
<dbReference type="Gene3D" id="3.40.50.1110">
    <property type="entry name" value="SGNH hydrolase"/>
    <property type="match status" value="1"/>
</dbReference>
<protein>
    <submittedName>
        <fullName evidence="3">Uncharacterized protein</fullName>
    </submittedName>
</protein>
<gene>
    <name evidence="3" type="ORF">V9T40_010300</name>
</gene>
<dbReference type="InterPro" id="IPR036514">
    <property type="entry name" value="SGNH_hydro_sf"/>
</dbReference>